<accession>A0A841RAZ8</accession>
<dbReference type="Gene3D" id="3.40.50.1820">
    <property type="entry name" value="alpha/beta hydrolase"/>
    <property type="match status" value="1"/>
</dbReference>
<feature type="region of interest" description="Disordered" evidence="6">
    <location>
        <begin position="1"/>
        <end position="25"/>
    </location>
</feature>
<dbReference type="Pfam" id="PF00450">
    <property type="entry name" value="Peptidase_S10"/>
    <property type="match status" value="1"/>
</dbReference>
<comment type="caution">
    <text evidence="7">The sequence shown here is derived from an EMBL/GenBank/DDBJ whole genome shotgun (WGS) entry which is preliminary data.</text>
</comment>
<evidence type="ECO:0000256" key="3">
    <source>
        <dbReference type="ARBA" id="ARBA00022729"/>
    </source>
</evidence>
<protein>
    <submittedName>
        <fullName evidence="7">Carboxypeptidase C (Cathepsin A)</fullName>
    </submittedName>
</protein>
<evidence type="ECO:0000256" key="6">
    <source>
        <dbReference type="SAM" id="MobiDB-lite"/>
    </source>
</evidence>
<evidence type="ECO:0000256" key="4">
    <source>
        <dbReference type="ARBA" id="ARBA00022801"/>
    </source>
</evidence>
<evidence type="ECO:0000256" key="5">
    <source>
        <dbReference type="ARBA" id="ARBA00023180"/>
    </source>
</evidence>
<dbReference type="GO" id="GO:0004185">
    <property type="term" value="F:serine-type carboxypeptidase activity"/>
    <property type="evidence" value="ECO:0007669"/>
    <property type="project" value="InterPro"/>
</dbReference>
<reference evidence="7 8" key="1">
    <citation type="submission" date="2020-08" db="EMBL/GenBank/DDBJ databases">
        <title>Genomic Encyclopedia of Type Strains, Phase IV (KMG-IV): sequencing the most valuable type-strain genomes for metagenomic binning, comparative biology and taxonomic classification.</title>
        <authorList>
            <person name="Goeker M."/>
        </authorList>
    </citation>
    <scope>NUCLEOTIDE SEQUENCE [LARGE SCALE GENOMIC DNA]</scope>
    <source>
        <strain evidence="7 8">DSM 2461</strain>
    </source>
</reference>
<dbReference type="SUPFAM" id="SSF53474">
    <property type="entry name" value="alpha/beta-Hydrolases"/>
    <property type="match status" value="1"/>
</dbReference>
<evidence type="ECO:0000256" key="1">
    <source>
        <dbReference type="ARBA" id="ARBA00022645"/>
    </source>
</evidence>
<dbReference type="RefSeq" id="WP_184746790.1">
    <property type="nucleotide sequence ID" value="NZ_JACHGJ010000003.1"/>
</dbReference>
<sequence>MSEEQKTPSTKNDYTKPEGSRNLFSYRSDGKAFDYEAEADWIVLRKDEKPKAEMFYVRYFLTEETKTPRPVTFVFNGGPGASSAYLHMGAIGPRRMDFTEDGLPTAPPYVLKDNGESWLAFSDLVFIDPVGTGFSRMIDEKKEKEEEKGKKDVEYWQVKRDLESLGEFMAKFLSQFNRWESPVFLAGESYGGFRVAKLAKMAQKDYGIGLAGAVLISPALEFSLLNSSDYDALPWVDTFPTMAEAAAIHGLSRKIQKGETHEAYRERAAQFALKELLPVLAAGEIYPEATRNRVLTTAADYIGLPRATVKAKSGRISIEFFVKNLLREKKKLLGLYDISQIQDDPFPDRDELGGPDPTLHTISRVFTAGINSQLREQIGLKTDRDYELLSMEVNQSWKDDTRSHSLDGLTGATDELRYGMSLNSHMEVYITHGLYDLVTPYFSTDRLAALMKLTEDQRKKLTVRHYPGGHMFYGRASSRIALFEDMKNFYKRALG</sequence>
<dbReference type="PANTHER" id="PTHR11802">
    <property type="entry name" value="SERINE PROTEASE FAMILY S10 SERINE CARBOXYPEPTIDASE"/>
    <property type="match status" value="1"/>
</dbReference>
<evidence type="ECO:0000313" key="8">
    <source>
        <dbReference type="Proteomes" id="UP000587760"/>
    </source>
</evidence>
<dbReference type="PANTHER" id="PTHR11802:SF3">
    <property type="entry name" value="RETINOID-INDUCIBLE SERINE CARBOXYPEPTIDASE"/>
    <property type="match status" value="1"/>
</dbReference>
<dbReference type="Proteomes" id="UP000587760">
    <property type="component" value="Unassembled WGS sequence"/>
</dbReference>
<dbReference type="GO" id="GO:0006508">
    <property type="term" value="P:proteolysis"/>
    <property type="evidence" value="ECO:0007669"/>
    <property type="project" value="UniProtKB-KW"/>
</dbReference>
<keyword evidence="3" id="KW-0732">Signal</keyword>
<evidence type="ECO:0000313" key="7">
    <source>
        <dbReference type="EMBL" id="MBB6480531.1"/>
    </source>
</evidence>
<dbReference type="AlphaFoldDB" id="A0A841RAZ8"/>
<organism evidence="7 8">
    <name type="scientific">Spirochaeta isovalerica</name>
    <dbReference type="NCBI Taxonomy" id="150"/>
    <lineage>
        <taxon>Bacteria</taxon>
        <taxon>Pseudomonadati</taxon>
        <taxon>Spirochaetota</taxon>
        <taxon>Spirochaetia</taxon>
        <taxon>Spirochaetales</taxon>
        <taxon>Spirochaetaceae</taxon>
        <taxon>Spirochaeta</taxon>
    </lineage>
</organism>
<name>A0A841RAZ8_9SPIO</name>
<dbReference type="InterPro" id="IPR018202">
    <property type="entry name" value="Ser_caboxypep_ser_AS"/>
</dbReference>
<gene>
    <name evidence="7" type="ORF">HNR50_002194</name>
</gene>
<keyword evidence="4" id="KW-0378">Hydrolase</keyword>
<keyword evidence="1 7" id="KW-0121">Carboxypeptidase</keyword>
<dbReference type="PROSITE" id="PS00131">
    <property type="entry name" value="CARBOXYPEPT_SER_SER"/>
    <property type="match status" value="1"/>
</dbReference>
<proteinExistence type="predicted"/>
<keyword evidence="5" id="KW-0325">Glycoprotein</keyword>
<dbReference type="InterPro" id="IPR001563">
    <property type="entry name" value="Peptidase_S10"/>
</dbReference>
<keyword evidence="2" id="KW-0645">Protease</keyword>
<evidence type="ECO:0000256" key="2">
    <source>
        <dbReference type="ARBA" id="ARBA00022670"/>
    </source>
</evidence>
<dbReference type="InterPro" id="IPR029058">
    <property type="entry name" value="AB_hydrolase_fold"/>
</dbReference>
<dbReference type="EMBL" id="JACHGJ010000003">
    <property type="protein sequence ID" value="MBB6480531.1"/>
    <property type="molecule type" value="Genomic_DNA"/>
</dbReference>
<keyword evidence="8" id="KW-1185">Reference proteome</keyword>